<reference evidence="6" key="2">
    <citation type="submission" date="2023-06" db="EMBL/GenBank/DDBJ databases">
        <authorList>
            <person name="Ma L."/>
            <person name="Liu K.-W."/>
            <person name="Li Z."/>
            <person name="Hsiao Y.-Y."/>
            <person name="Qi Y."/>
            <person name="Fu T."/>
            <person name="Tang G."/>
            <person name="Zhang D."/>
            <person name="Sun W.-H."/>
            <person name="Liu D.-K."/>
            <person name="Li Y."/>
            <person name="Chen G.-Z."/>
            <person name="Liu X.-D."/>
            <person name="Liao X.-Y."/>
            <person name="Jiang Y.-T."/>
            <person name="Yu X."/>
            <person name="Hao Y."/>
            <person name="Huang J."/>
            <person name="Zhao X.-W."/>
            <person name="Ke S."/>
            <person name="Chen Y.-Y."/>
            <person name="Wu W.-L."/>
            <person name="Hsu J.-L."/>
            <person name="Lin Y.-F."/>
            <person name="Huang M.-D."/>
            <person name="Li C.-Y."/>
            <person name="Huang L."/>
            <person name="Wang Z.-W."/>
            <person name="Zhao X."/>
            <person name="Zhong W.-Y."/>
            <person name="Peng D.-H."/>
            <person name="Ahmad S."/>
            <person name="Lan S."/>
            <person name="Zhang J.-S."/>
            <person name="Tsai W.-C."/>
            <person name="Van De Peer Y."/>
            <person name="Liu Z.-J."/>
        </authorList>
    </citation>
    <scope>NUCLEOTIDE SEQUENCE</scope>
    <source>
        <strain evidence="6">CP</strain>
        <tissue evidence="6">Leaves</tissue>
    </source>
</reference>
<organism evidence="6 7">
    <name type="scientific">Acorus calamus</name>
    <name type="common">Sweet flag</name>
    <dbReference type="NCBI Taxonomy" id="4465"/>
    <lineage>
        <taxon>Eukaryota</taxon>
        <taxon>Viridiplantae</taxon>
        <taxon>Streptophyta</taxon>
        <taxon>Embryophyta</taxon>
        <taxon>Tracheophyta</taxon>
        <taxon>Spermatophyta</taxon>
        <taxon>Magnoliopsida</taxon>
        <taxon>Liliopsida</taxon>
        <taxon>Acoraceae</taxon>
        <taxon>Acorus</taxon>
    </lineage>
</organism>
<name>A0AAV9F2Q2_ACOCL</name>
<accession>A0AAV9F2Q2</accession>
<feature type="region of interest" description="Disordered" evidence="5">
    <location>
        <begin position="150"/>
        <end position="172"/>
    </location>
</feature>
<comment type="similarity">
    <text evidence="2">Belongs to the BORCS8 family.</text>
</comment>
<dbReference type="Proteomes" id="UP001180020">
    <property type="component" value="Unassembled WGS sequence"/>
</dbReference>
<comment type="subcellular location">
    <subcellularLocation>
        <location evidence="1">Lysosome membrane</location>
    </subcellularLocation>
</comment>
<dbReference type="Pfam" id="PF10167">
    <property type="entry name" value="BORCS8"/>
    <property type="match status" value="1"/>
</dbReference>
<dbReference type="AlphaFoldDB" id="A0AAV9F2Q2"/>
<feature type="region of interest" description="Disordered" evidence="5">
    <location>
        <begin position="191"/>
        <end position="212"/>
    </location>
</feature>
<keyword evidence="4" id="KW-0458">Lysosome</keyword>
<dbReference type="GO" id="GO:0005765">
    <property type="term" value="C:lysosomal membrane"/>
    <property type="evidence" value="ECO:0007669"/>
    <property type="project" value="UniProtKB-SubCell"/>
</dbReference>
<proteinExistence type="inferred from homology"/>
<dbReference type="EMBL" id="JAUJYO010000003">
    <property type="protein sequence ID" value="KAK1320173.1"/>
    <property type="molecule type" value="Genomic_DNA"/>
</dbReference>
<evidence type="ECO:0000256" key="2">
    <source>
        <dbReference type="ARBA" id="ARBA00010463"/>
    </source>
</evidence>
<gene>
    <name evidence="6" type="ORF">QJS10_CPA03g01950</name>
</gene>
<evidence type="ECO:0000256" key="1">
    <source>
        <dbReference type="ARBA" id="ARBA00004656"/>
    </source>
</evidence>
<dbReference type="PANTHER" id="PTHR21146">
    <property type="entry name" value="MEF2B PROTEIN"/>
    <property type="match status" value="1"/>
</dbReference>
<reference evidence="6" key="1">
    <citation type="journal article" date="2023" name="Nat. Commun.">
        <title>Diploid and tetraploid genomes of Acorus and the evolution of monocots.</title>
        <authorList>
            <person name="Ma L."/>
            <person name="Liu K.W."/>
            <person name="Li Z."/>
            <person name="Hsiao Y.Y."/>
            <person name="Qi Y."/>
            <person name="Fu T."/>
            <person name="Tang G.D."/>
            <person name="Zhang D."/>
            <person name="Sun W.H."/>
            <person name="Liu D.K."/>
            <person name="Li Y."/>
            <person name="Chen G.Z."/>
            <person name="Liu X.D."/>
            <person name="Liao X.Y."/>
            <person name="Jiang Y.T."/>
            <person name="Yu X."/>
            <person name="Hao Y."/>
            <person name="Huang J."/>
            <person name="Zhao X.W."/>
            <person name="Ke S."/>
            <person name="Chen Y.Y."/>
            <person name="Wu W.L."/>
            <person name="Hsu J.L."/>
            <person name="Lin Y.F."/>
            <person name="Huang M.D."/>
            <person name="Li C.Y."/>
            <person name="Huang L."/>
            <person name="Wang Z.W."/>
            <person name="Zhao X."/>
            <person name="Zhong W.Y."/>
            <person name="Peng D.H."/>
            <person name="Ahmad S."/>
            <person name="Lan S."/>
            <person name="Zhang J.S."/>
            <person name="Tsai W.C."/>
            <person name="Van de Peer Y."/>
            <person name="Liu Z.J."/>
        </authorList>
    </citation>
    <scope>NUCLEOTIDE SEQUENCE</scope>
    <source>
        <strain evidence="6">CP</strain>
    </source>
</reference>
<evidence type="ECO:0000256" key="3">
    <source>
        <dbReference type="ARBA" id="ARBA00023136"/>
    </source>
</evidence>
<dbReference type="PANTHER" id="PTHR21146:SF0">
    <property type="entry name" value="BLOC-1-RELATED COMPLEX SUBUNIT 8"/>
    <property type="match status" value="1"/>
</dbReference>
<evidence type="ECO:0000256" key="4">
    <source>
        <dbReference type="ARBA" id="ARBA00023228"/>
    </source>
</evidence>
<evidence type="ECO:0000313" key="6">
    <source>
        <dbReference type="EMBL" id="KAK1320173.1"/>
    </source>
</evidence>
<evidence type="ECO:0000313" key="7">
    <source>
        <dbReference type="Proteomes" id="UP001180020"/>
    </source>
</evidence>
<evidence type="ECO:0000256" key="5">
    <source>
        <dbReference type="SAM" id="MobiDB-lite"/>
    </source>
</evidence>
<keyword evidence="3" id="KW-0472">Membrane</keyword>
<dbReference type="InterPro" id="IPR019320">
    <property type="entry name" value="BORCS8"/>
</dbReference>
<keyword evidence="7" id="KW-1185">Reference proteome</keyword>
<comment type="caution">
    <text evidence="6">The sequence shown here is derived from an EMBL/GenBank/DDBJ whole genome shotgun (WGS) entry which is preliminary data.</text>
</comment>
<sequence length="253" mass="27752">MDGLSTVDGFVQVNEGLEEMIEYVANEPSVGLFFVQQHAQNAMPILISAKDKIVEKSHEVALHTEDLEDSISVVRSMTECGIPIADEMSKDIRKSLHIMSTSQPYKGLIRNPSWGFQMGRDGSQHGSSYFSAVLNSAKQKATALRWSQVESGSKNSMGKKSVSAPTQPISAPTQPISIITTAVDSTLPKTEAEELPLSSNIADNPLDESEADLESLPVHDLSSMSETYDKFKCDQEAKLEEWLKEAEDCSKQI</sequence>
<protein>
    <submittedName>
        <fullName evidence="6">Uncharacterized protein</fullName>
    </submittedName>
</protein>